<evidence type="ECO:0000259" key="1">
    <source>
        <dbReference type="Pfam" id="PF06568"/>
    </source>
</evidence>
<keyword evidence="3" id="KW-1185">Reference proteome</keyword>
<dbReference type="Pfam" id="PF06568">
    <property type="entry name" value="YjiS-like"/>
    <property type="match status" value="1"/>
</dbReference>
<proteinExistence type="predicted"/>
<protein>
    <submittedName>
        <fullName evidence="2">DUF1127 domain-containing protein</fullName>
    </submittedName>
</protein>
<sequence>MSTIISRTGSTQPTASAWRLFRPLRKYLRAFQDWRERDQLRADLSGLNDRDLQDLGITRGEIDYVASHRSIDPRGVRSTAR</sequence>
<dbReference type="Proteomes" id="UP000594621">
    <property type="component" value="Chromosome"/>
</dbReference>
<dbReference type="RefSeq" id="WP_195803258.1">
    <property type="nucleotide sequence ID" value="NZ_CP061379.1"/>
</dbReference>
<name>A0A7S9H279_9BRAD</name>
<dbReference type="InterPro" id="IPR009506">
    <property type="entry name" value="YjiS-like"/>
</dbReference>
<feature type="domain" description="YjiS-like" evidence="1">
    <location>
        <begin position="29"/>
        <end position="63"/>
    </location>
</feature>
<accession>A0A7S9H279</accession>
<gene>
    <name evidence="2" type="ORF">IC761_10995</name>
</gene>
<evidence type="ECO:0000313" key="2">
    <source>
        <dbReference type="EMBL" id="QPF93751.1"/>
    </source>
</evidence>
<dbReference type="EMBL" id="CP061379">
    <property type="protein sequence ID" value="QPF93751.1"/>
    <property type="molecule type" value="Genomic_DNA"/>
</dbReference>
<organism evidence="2 3">
    <name type="scientific">Bradyrhizobium commune</name>
    <dbReference type="NCBI Taxonomy" id="83627"/>
    <lineage>
        <taxon>Bacteria</taxon>
        <taxon>Pseudomonadati</taxon>
        <taxon>Pseudomonadota</taxon>
        <taxon>Alphaproteobacteria</taxon>
        <taxon>Hyphomicrobiales</taxon>
        <taxon>Nitrobacteraceae</taxon>
        <taxon>Bradyrhizobium</taxon>
    </lineage>
</organism>
<evidence type="ECO:0000313" key="3">
    <source>
        <dbReference type="Proteomes" id="UP000594621"/>
    </source>
</evidence>
<dbReference type="KEGG" id="bcou:IC761_10995"/>
<dbReference type="AlphaFoldDB" id="A0A7S9H279"/>
<reference evidence="2 3" key="1">
    <citation type="submission" date="2020-09" db="EMBL/GenBank/DDBJ databases">
        <title>Complete genomes of bradyrhizobia occurring on native shrubby legumes in Australia.</title>
        <authorList>
            <person name="Lafay B."/>
        </authorList>
    </citation>
    <scope>NUCLEOTIDE SEQUENCE [LARGE SCALE GENOMIC DNA]</scope>
    <source>
        <strain evidence="2 3">BDV5040</strain>
    </source>
</reference>